<reference evidence="8 9" key="1">
    <citation type="submission" date="2020-05" db="EMBL/GenBank/DDBJ databases">
        <title>Draft genome sequence of Desulfovibrio psychrotolerans JS1T.</title>
        <authorList>
            <person name="Ueno A."/>
            <person name="Tamazawa S."/>
            <person name="Tamamura S."/>
            <person name="Murakami T."/>
            <person name="Kiyama T."/>
            <person name="Inomata H."/>
            <person name="Amano Y."/>
            <person name="Miyakawa K."/>
            <person name="Tamaki H."/>
            <person name="Naganuma T."/>
            <person name="Kaneko K."/>
        </authorList>
    </citation>
    <scope>NUCLEOTIDE SEQUENCE [LARGE SCALE GENOMIC DNA]</scope>
    <source>
        <strain evidence="8 9">JS1</strain>
    </source>
</reference>
<dbReference type="Gene3D" id="1.10.287.950">
    <property type="entry name" value="Methyl-accepting chemotaxis protein"/>
    <property type="match status" value="1"/>
</dbReference>
<dbReference type="Gene3D" id="6.10.340.10">
    <property type="match status" value="1"/>
</dbReference>
<keyword evidence="5" id="KW-1133">Transmembrane helix</keyword>
<sequence>MSKQKAALSIKWRILILALLGPVLVASIMAWQRISDIRSDAIDATIQKSRALVLMAEATREEMSRKLSIGVIKPFDELPSDKVIEAVPVVTAMRTAALKAEEAGYQLRVPKVSPRNPVNTPTALELEVLREFTRTNQPEKIIVTNDLVRFFRPIRLTQECLYCHGDPKGERDAVGGIKEGWKVGEIHGAFQIISSLDEVNAAVTRAQFTIAGVTSGILLLIFGVVWSLMNRNIISPLLRIQGFAVSVAGGNLNARPEGDFPAELGEVKDSIESMVGNLKTKMQEAGEKTVEAAAQTTRAEAALEEARQQGEKASSLLTTMQHVASEAADIANKVSLAAEALSAQVDEVSAGMEQQSARTGETATAMEEMNATVLEVARSSGNSAASAEAAREQALTGSKIVEDSVAAISKVHEQAQTLKQEMTLLGKQADDITRIMDVISDIADQTNLLALNAAIEAARAGDAGRGFAVVADEVRKLAEKTMQATKEVGQAIHAIQASARTNIQSMDAAAESVEKATALASQSGAALEKIVHLSEDNSDQVRAIATAAEQQSATSEEINRAVDDISRIAGETADGMTQAAEAVSSLAELAKKLESLITEMRGTSR</sequence>
<feature type="domain" description="HAMP" evidence="7">
    <location>
        <begin position="231"/>
        <end position="283"/>
    </location>
</feature>
<dbReference type="PROSITE" id="PS50111">
    <property type="entry name" value="CHEMOTAXIS_TRANSDUC_2"/>
    <property type="match status" value="1"/>
</dbReference>
<dbReference type="PRINTS" id="PR00260">
    <property type="entry name" value="CHEMTRNSDUCR"/>
</dbReference>
<feature type="transmembrane region" description="Helical" evidence="5">
    <location>
        <begin position="208"/>
        <end position="229"/>
    </location>
</feature>
<accession>A0A7J0BSY9</accession>
<dbReference type="CDD" id="cd11386">
    <property type="entry name" value="MCP_signal"/>
    <property type="match status" value="1"/>
</dbReference>
<organism evidence="8 9">
    <name type="scientific">Desulfovibrio psychrotolerans</name>
    <dbReference type="NCBI Taxonomy" id="415242"/>
    <lineage>
        <taxon>Bacteria</taxon>
        <taxon>Pseudomonadati</taxon>
        <taxon>Thermodesulfobacteriota</taxon>
        <taxon>Desulfovibrionia</taxon>
        <taxon>Desulfovibrionales</taxon>
        <taxon>Desulfovibrionaceae</taxon>
        <taxon>Desulfovibrio</taxon>
    </lineage>
</organism>
<dbReference type="GO" id="GO:0007165">
    <property type="term" value="P:signal transduction"/>
    <property type="evidence" value="ECO:0007669"/>
    <property type="project" value="UniProtKB-KW"/>
</dbReference>
<dbReference type="InterPro" id="IPR003660">
    <property type="entry name" value="HAMP_dom"/>
</dbReference>
<evidence type="ECO:0000256" key="4">
    <source>
        <dbReference type="PROSITE-ProRule" id="PRU00284"/>
    </source>
</evidence>
<dbReference type="GO" id="GO:0016020">
    <property type="term" value="C:membrane"/>
    <property type="evidence" value="ECO:0007669"/>
    <property type="project" value="UniProtKB-SubCell"/>
</dbReference>
<dbReference type="PROSITE" id="PS50885">
    <property type="entry name" value="HAMP"/>
    <property type="match status" value="1"/>
</dbReference>
<dbReference type="Proteomes" id="UP000503820">
    <property type="component" value="Unassembled WGS sequence"/>
</dbReference>
<keyword evidence="2 4" id="KW-0807">Transducer</keyword>
<dbReference type="RefSeq" id="WP_373869052.1">
    <property type="nucleotide sequence ID" value="NZ_BLVP01000005.1"/>
</dbReference>
<proteinExistence type="inferred from homology"/>
<dbReference type="Pfam" id="PF11845">
    <property type="entry name" value="Tll0287-like"/>
    <property type="match status" value="1"/>
</dbReference>
<evidence type="ECO:0000313" key="9">
    <source>
        <dbReference type="Proteomes" id="UP000503820"/>
    </source>
</evidence>
<dbReference type="PANTHER" id="PTHR32089">
    <property type="entry name" value="METHYL-ACCEPTING CHEMOTAXIS PROTEIN MCPB"/>
    <property type="match status" value="1"/>
</dbReference>
<dbReference type="InterPro" id="IPR021796">
    <property type="entry name" value="Tll0287-like_dom"/>
</dbReference>
<dbReference type="EMBL" id="BLVP01000005">
    <property type="protein sequence ID" value="GFM36301.1"/>
    <property type="molecule type" value="Genomic_DNA"/>
</dbReference>
<dbReference type="SMART" id="SM00304">
    <property type="entry name" value="HAMP"/>
    <property type="match status" value="1"/>
</dbReference>
<evidence type="ECO:0000313" key="8">
    <source>
        <dbReference type="EMBL" id="GFM36301.1"/>
    </source>
</evidence>
<dbReference type="GO" id="GO:0004888">
    <property type="term" value="F:transmembrane signaling receptor activity"/>
    <property type="evidence" value="ECO:0007669"/>
    <property type="project" value="InterPro"/>
</dbReference>
<comment type="subcellular location">
    <subcellularLocation>
        <location evidence="1">Membrane</location>
    </subcellularLocation>
</comment>
<comment type="similarity">
    <text evidence="3">Belongs to the methyl-accepting chemotaxis (MCP) protein family.</text>
</comment>
<feature type="domain" description="Methyl-accepting transducer" evidence="6">
    <location>
        <begin position="330"/>
        <end position="566"/>
    </location>
</feature>
<gene>
    <name evidence="8" type="ORF">DSM19430T_09850</name>
</gene>
<evidence type="ECO:0000256" key="5">
    <source>
        <dbReference type="SAM" id="Phobius"/>
    </source>
</evidence>
<dbReference type="AlphaFoldDB" id="A0A7J0BSY9"/>
<keyword evidence="5" id="KW-0812">Transmembrane</keyword>
<dbReference type="SUPFAM" id="SSF58104">
    <property type="entry name" value="Methyl-accepting chemotaxis protein (MCP) signaling domain"/>
    <property type="match status" value="1"/>
</dbReference>
<dbReference type="PANTHER" id="PTHR32089:SF112">
    <property type="entry name" value="LYSOZYME-LIKE PROTEIN-RELATED"/>
    <property type="match status" value="1"/>
</dbReference>
<dbReference type="Pfam" id="PF00015">
    <property type="entry name" value="MCPsignal"/>
    <property type="match status" value="1"/>
</dbReference>
<dbReference type="InterPro" id="IPR004090">
    <property type="entry name" value="Chemotax_Me-accpt_rcpt"/>
</dbReference>
<dbReference type="Pfam" id="PF00672">
    <property type="entry name" value="HAMP"/>
    <property type="match status" value="1"/>
</dbReference>
<evidence type="ECO:0000259" key="7">
    <source>
        <dbReference type="PROSITE" id="PS50885"/>
    </source>
</evidence>
<dbReference type="InterPro" id="IPR004089">
    <property type="entry name" value="MCPsignal_dom"/>
</dbReference>
<evidence type="ECO:0000259" key="6">
    <source>
        <dbReference type="PROSITE" id="PS50111"/>
    </source>
</evidence>
<evidence type="ECO:0000256" key="3">
    <source>
        <dbReference type="ARBA" id="ARBA00029447"/>
    </source>
</evidence>
<dbReference type="FunFam" id="1.10.287.950:FF:000001">
    <property type="entry name" value="Methyl-accepting chemotaxis sensory transducer"/>
    <property type="match status" value="1"/>
</dbReference>
<dbReference type="SMART" id="SM00283">
    <property type="entry name" value="MA"/>
    <property type="match status" value="1"/>
</dbReference>
<evidence type="ECO:0000256" key="1">
    <source>
        <dbReference type="ARBA" id="ARBA00004370"/>
    </source>
</evidence>
<evidence type="ECO:0000256" key="2">
    <source>
        <dbReference type="ARBA" id="ARBA00023224"/>
    </source>
</evidence>
<keyword evidence="9" id="KW-1185">Reference proteome</keyword>
<name>A0A7J0BSY9_9BACT</name>
<dbReference type="GO" id="GO:0006935">
    <property type="term" value="P:chemotaxis"/>
    <property type="evidence" value="ECO:0007669"/>
    <property type="project" value="InterPro"/>
</dbReference>
<protein>
    <submittedName>
        <fullName evidence="8">Methyl-accepting chemotaxis protein</fullName>
    </submittedName>
</protein>
<comment type="caution">
    <text evidence="8">The sequence shown here is derived from an EMBL/GenBank/DDBJ whole genome shotgun (WGS) entry which is preliminary data.</text>
</comment>
<keyword evidence="5" id="KW-0472">Membrane</keyword>